<dbReference type="RefSeq" id="WP_134381346.1">
    <property type="nucleotide sequence ID" value="NZ_SORX01000004.1"/>
</dbReference>
<feature type="transmembrane region" description="Helical" evidence="10">
    <location>
        <begin position="87"/>
        <end position="110"/>
    </location>
</feature>
<comment type="subcellular location">
    <subcellularLocation>
        <location evidence="1 10">Cell membrane</location>
        <topology evidence="1 10">Multi-pass membrane protein</topology>
    </subcellularLocation>
</comment>
<evidence type="ECO:0000256" key="1">
    <source>
        <dbReference type="ARBA" id="ARBA00004651"/>
    </source>
</evidence>
<evidence type="ECO:0000256" key="9">
    <source>
        <dbReference type="ARBA" id="ARBA00049940"/>
    </source>
</evidence>
<comment type="similarity">
    <text evidence="7 10">Belongs to the fluoride channel Fluc/FEX (TC 1.A.43) family.</text>
</comment>
<dbReference type="GO" id="GO:0046872">
    <property type="term" value="F:metal ion binding"/>
    <property type="evidence" value="ECO:0007669"/>
    <property type="project" value="UniProtKB-KW"/>
</dbReference>
<keyword evidence="10" id="KW-0479">Metal-binding</keyword>
<evidence type="ECO:0000313" key="12">
    <source>
        <dbReference type="Proteomes" id="UP000297776"/>
    </source>
</evidence>
<protein>
    <recommendedName>
        <fullName evidence="10">Fluoride-specific ion channel FluC</fullName>
    </recommendedName>
</protein>
<proteinExistence type="inferred from homology"/>
<keyword evidence="5 10" id="KW-0472">Membrane</keyword>
<dbReference type="PANTHER" id="PTHR28259">
    <property type="entry name" value="FLUORIDE EXPORT PROTEIN 1-RELATED"/>
    <property type="match status" value="1"/>
</dbReference>
<feature type="binding site" evidence="10">
    <location>
        <position position="70"/>
    </location>
    <ligand>
        <name>Na(+)</name>
        <dbReference type="ChEBI" id="CHEBI:29101"/>
        <note>structural</note>
    </ligand>
</feature>
<evidence type="ECO:0000313" key="11">
    <source>
        <dbReference type="EMBL" id="TFE01630.1"/>
    </source>
</evidence>
<evidence type="ECO:0000256" key="7">
    <source>
        <dbReference type="ARBA" id="ARBA00035120"/>
    </source>
</evidence>
<evidence type="ECO:0000256" key="4">
    <source>
        <dbReference type="ARBA" id="ARBA00022989"/>
    </source>
</evidence>
<keyword evidence="3 10" id="KW-0812">Transmembrane</keyword>
<keyword evidence="6 10" id="KW-0407">Ion channel</keyword>
<evidence type="ECO:0000256" key="10">
    <source>
        <dbReference type="HAMAP-Rule" id="MF_00454"/>
    </source>
</evidence>
<keyword evidence="10" id="KW-0406">Ion transport</keyword>
<dbReference type="AlphaFoldDB" id="A0A4Y8LGQ2"/>
<evidence type="ECO:0000256" key="5">
    <source>
        <dbReference type="ARBA" id="ARBA00023136"/>
    </source>
</evidence>
<dbReference type="Proteomes" id="UP000297776">
    <property type="component" value="Unassembled WGS sequence"/>
</dbReference>
<evidence type="ECO:0000256" key="6">
    <source>
        <dbReference type="ARBA" id="ARBA00023303"/>
    </source>
</evidence>
<comment type="caution">
    <text evidence="11">The sequence shown here is derived from an EMBL/GenBank/DDBJ whole genome shotgun (WGS) entry which is preliminary data.</text>
</comment>
<dbReference type="HAMAP" id="MF_00454">
    <property type="entry name" value="FluC"/>
    <property type="match status" value="1"/>
</dbReference>
<comment type="catalytic activity">
    <reaction evidence="8">
        <text>fluoride(in) = fluoride(out)</text>
        <dbReference type="Rhea" id="RHEA:76159"/>
        <dbReference type="ChEBI" id="CHEBI:17051"/>
    </reaction>
    <physiologicalReaction direction="left-to-right" evidence="8">
        <dbReference type="Rhea" id="RHEA:76160"/>
    </physiologicalReaction>
</comment>
<keyword evidence="10" id="KW-0813">Transport</keyword>
<keyword evidence="2 10" id="KW-1003">Cell membrane</keyword>
<evidence type="ECO:0000256" key="2">
    <source>
        <dbReference type="ARBA" id="ARBA00022475"/>
    </source>
</evidence>
<comment type="function">
    <text evidence="9 10">Fluoride-specific ion channel. Important for reducing fluoride concentration in the cell, thus reducing its toxicity.</text>
</comment>
<dbReference type="Pfam" id="PF02537">
    <property type="entry name" value="CRCB"/>
    <property type="match status" value="1"/>
</dbReference>
<dbReference type="GO" id="GO:0140114">
    <property type="term" value="P:cellular detoxification of fluoride"/>
    <property type="evidence" value="ECO:0007669"/>
    <property type="project" value="UniProtKB-UniRule"/>
</dbReference>
<dbReference type="GO" id="GO:0005886">
    <property type="term" value="C:plasma membrane"/>
    <property type="evidence" value="ECO:0007669"/>
    <property type="project" value="UniProtKB-SubCell"/>
</dbReference>
<keyword evidence="10" id="KW-0915">Sodium</keyword>
<evidence type="ECO:0000256" key="3">
    <source>
        <dbReference type="ARBA" id="ARBA00022692"/>
    </source>
</evidence>
<dbReference type="PANTHER" id="PTHR28259:SF1">
    <property type="entry name" value="FLUORIDE EXPORT PROTEIN 1-RELATED"/>
    <property type="match status" value="1"/>
</dbReference>
<organism evidence="11 12">
    <name type="scientific">Jeotgalibacillus salarius</name>
    <dbReference type="NCBI Taxonomy" id="546023"/>
    <lineage>
        <taxon>Bacteria</taxon>
        <taxon>Bacillati</taxon>
        <taxon>Bacillota</taxon>
        <taxon>Bacilli</taxon>
        <taxon>Bacillales</taxon>
        <taxon>Caryophanaceae</taxon>
        <taxon>Jeotgalibacillus</taxon>
    </lineage>
</organism>
<gene>
    <name evidence="10" type="primary">fluC</name>
    <name evidence="10" type="synonym">crcB</name>
    <name evidence="11" type="ORF">E2626_08650</name>
</gene>
<dbReference type="OrthoDB" id="9799631at2"/>
<reference evidence="11 12" key="1">
    <citation type="submission" date="2019-03" db="EMBL/GenBank/DDBJ databases">
        <authorList>
            <person name="Yang Y."/>
        </authorList>
    </citation>
    <scope>NUCLEOTIDE SEQUENCE [LARGE SCALE GENOMIC DNA]</scope>
    <source>
        <strain evidence="11 12">ASL-1</strain>
    </source>
</reference>
<name>A0A4Y8LGQ2_9BACL</name>
<evidence type="ECO:0000256" key="8">
    <source>
        <dbReference type="ARBA" id="ARBA00035585"/>
    </source>
</evidence>
<feature type="binding site" evidence="10">
    <location>
        <position position="67"/>
    </location>
    <ligand>
        <name>Na(+)</name>
        <dbReference type="ChEBI" id="CHEBI:29101"/>
        <note>structural</note>
    </ligand>
</feature>
<keyword evidence="4 10" id="KW-1133">Transmembrane helix</keyword>
<accession>A0A4Y8LGQ2</accession>
<keyword evidence="12" id="KW-1185">Reference proteome</keyword>
<feature type="transmembrane region" description="Helical" evidence="10">
    <location>
        <begin position="27"/>
        <end position="47"/>
    </location>
</feature>
<feature type="transmembrane region" description="Helical" evidence="10">
    <location>
        <begin position="59"/>
        <end position="81"/>
    </location>
</feature>
<dbReference type="EMBL" id="SORX01000004">
    <property type="protein sequence ID" value="TFE01630.1"/>
    <property type="molecule type" value="Genomic_DNA"/>
</dbReference>
<sequence length="120" mass="13017">MNALWVGLGGSIGVLLRYTVNLTIQSSFPYSTLLVNLLGSFLLGFLSTIPLKLNPHIRLALTTGLIGSFTTLSAVSAELFTFLQAGYYLSAILYFLSSLIFGFTLAYIGIFTGRKVRGLK</sequence>
<dbReference type="GO" id="GO:0062054">
    <property type="term" value="F:fluoride channel activity"/>
    <property type="evidence" value="ECO:0007669"/>
    <property type="project" value="UniProtKB-UniRule"/>
</dbReference>
<comment type="activity regulation">
    <text evidence="10">Na(+) is not transported, but it plays an essential structural role and its presence is essential for fluoride channel function.</text>
</comment>
<dbReference type="InterPro" id="IPR003691">
    <property type="entry name" value="FluC"/>
</dbReference>